<keyword evidence="2" id="KW-1185">Reference proteome</keyword>
<proteinExistence type="predicted"/>
<name>S7ZAI8_PENO1</name>
<dbReference type="HOGENOM" id="CLU_2979826_0_0_1"/>
<accession>S7ZAI8</accession>
<dbReference type="AlphaFoldDB" id="S7ZAI8"/>
<gene>
    <name evidence="1" type="ORF">PDE_02177</name>
</gene>
<sequence>MPERLAIAPWLAVSSRVSLVGKHHVGKSPPSINFYLESGKIMSSASIVCQQDNLPFVV</sequence>
<organism evidence="1 2">
    <name type="scientific">Penicillium oxalicum (strain 114-2 / CGMCC 5302)</name>
    <name type="common">Penicillium decumbens</name>
    <dbReference type="NCBI Taxonomy" id="933388"/>
    <lineage>
        <taxon>Eukaryota</taxon>
        <taxon>Fungi</taxon>
        <taxon>Dikarya</taxon>
        <taxon>Ascomycota</taxon>
        <taxon>Pezizomycotina</taxon>
        <taxon>Eurotiomycetes</taxon>
        <taxon>Eurotiomycetidae</taxon>
        <taxon>Eurotiales</taxon>
        <taxon>Aspergillaceae</taxon>
        <taxon>Penicillium</taxon>
    </lineage>
</organism>
<evidence type="ECO:0000313" key="2">
    <source>
        <dbReference type="Proteomes" id="UP000019376"/>
    </source>
</evidence>
<evidence type="ECO:0000313" key="1">
    <source>
        <dbReference type="EMBL" id="EPS27234.1"/>
    </source>
</evidence>
<dbReference type="Proteomes" id="UP000019376">
    <property type="component" value="Unassembled WGS sequence"/>
</dbReference>
<dbReference type="EMBL" id="KB644410">
    <property type="protein sequence ID" value="EPS27234.1"/>
    <property type="molecule type" value="Genomic_DNA"/>
</dbReference>
<protein>
    <submittedName>
        <fullName evidence="1">Uncharacterized protein</fullName>
    </submittedName>
</protein>
<reference evidence="1 2" key="1">
    <citation type="journal article" date="2013" name="PLoS ONE">
        <title>Genomic and secretomic analyses reveal unique features of the lignocellulolytic enzyme system of Penicillium decumbens.</title>
        <authorList>
            <person name="Liu G."/>
            <person name="Zhang L."/>
            <person name="Wei X."/>
            <person name="Zou G."/>
            <person name="Qin Y."/>
            <person name="Ma L."/>
            <person name="Li J."/>
            <person name="Zheng H."/>
            <person name="Wang S."/>
            <person name="Wang C."/>
            <person name="Xun L."/>
            <person name="Zhao G.-P."/>
            <person name="Zhou Z."/>
            <person name="Qu Y."/>
        </authorList>
    </citation>
    <scope>NUCLEOTIDE SEQUENCE [LARGE SCALE GENOMIC DNA]</scope>
    <source>
        <strain evidence="2">114-2 / CGMCC 5302</strain>
    </source>
</reference>